<name>A0ABY8D2Y4_9HYPH</name>
<dbReference type="InterPro" id="IPR010982">
    <property type="entry name" value="Lambda_DNA-bd_dom_sf"/>
</dbReference>
<organism evidence="3 4">
    <name type="scientific">Sinorhizobium numidicum</name>
    <dbReference type="NCBI Taxonomy" id="680248"/>
    <lineage>
        <taxon>Bacteria</taxon>
        <taxon>Pseudomonadati</taxon>
        <taxon>Pseudomonadota</taxon>
        <taxon>Alphaproteobacteria</taxon>
        <taxon>Hyphomicrobiales</taxon>
        <taxon>Rhizobiaceae</taxon>
        <taxon>Sinorhizobium/Ensifer group</taxon>
        <taxon>Sinorhizobium</taxon>
    </lineage>
</organism>
<proteinExistence type="predicted"/>
<dbReference type="Pfam" id="PF01381">
    <property type="entry name" value="HTH_3"/>
    <property type="match status" value="1"/>
</dbReference>
<dbReference type="Proteomes" id="UP001235547">
    <property type="component" value="Chromosome 1"/>
</dbReference>
<dbReference type="RefSeq" id="WP_280736171.1">
    <property type="nucleotide sequence ID" value="NZ_CP120371.1"/>
</dbReference>
<dbReference type="EMBL" id="CP120371">
    <property type="protein sequence ID" value="WEX85260.1"/>
    <property type="molecule type" value="Genomic_DNA"/>
</dbReference>
<dbReference type="SUPFAM" id="SSF47413">
    <property type="entry name" value="lambda repressor-like DNA-binding domains"/>
    <property type="match status" value="1"/>
</dbReference>
<evidence type="ECO:0000259" key="2">
    <source>
        <dbReference type="PROSITE" id="PS50943"/>
    </source>
</evidence>
<dbReference type="InterPro" id="IPR001387">
    <property type="entry name" value="Cro/C1-type_HTH"/>
</dbReference>
<sequence>MLDWSQAELAERSGVSEPTIKRLEASDGELGGRTDTAQRIVGTLESAGVLFLDGPYSGDGGPGVRLRSVDRA</sequence>
<reference evidence="3 4" key="1">
    <citation type="submission" date="2023-03" db="EMBL/GenBank/DDBJ databases">
        <authorList>
            <person name="Kaur S."/>
            <person name="Espinosa-Saiz D."/>
            <person name="Velazquez E."/>
            <person name="Menendez E."/>
            <person name="diCenzo G.C."/>
        </authorList>
    </citation>
    <scope>NUCLEOTIDE SEQUENCE [LARGE SCALE GENOMIC DNA]</scope>
    <source>
        <strain evidence="3 4">LMG 27395</strain>
    </source>
</reference>
<protein>
    <submittedName>
        <fullName evidence="3">Helix-turn-helix domain-containing protein</fullName>
    </submittedName>
</protein>
<feature type="region of interest" description="Disordered" evidence="1">
    <location>
        <begin position="1"/>
        <end position="34"/>
    </location>
</feature>
<dbReference type="CDD" id="cd00093">
    <property type="entry name" value="HTH_XRE"/>
    <property type="match status" value="1"/>
</dbReference>
<evidence type="ECO:0000313" key="4">
    <source>
        <dbReference type="Proteomes" id="UP001235547"/>
    </source>
</evidence>
<evidence type="ECO:0000313" key="3">
    <source>
        <dbReference type="EMBL" id="WEX85260.1"/>
    </source>
</evidence>
<evidence type="ECO:0000256" key="1">
    <source>
        <dbReference type="SAM" id="MobiDB-lite"/>
    </source>
</evidence>
<dbReference type="PROSITE" id="PS50943">
    <property type="entry name" value="HTH_CROC1"/>
    <property type="match status" value="1"/>
</dbReference>
<keyword evidence="4" id="KW-1185">Reference proteome</keyword>
<dbReference type="Gene3D" id="1.10.260.40">
    <property type="entry name" value="lambda repressor-like DNA-binding domains"/>
    <property type="match status" value="1"/>
</dbReference>
<gene>
    <name evidence="3" type="ORF">PYH38_002303</name>
</gene>
<feature type="domain" description="HTH cro/C1-type" evidence="2">
    <location>
        <begin position="2"/>
        <end position="24"/>
    </location>
</feature>
<accession>A0ABY8D2Y4</accession>